<dbReference type="AlphaFoldDB" id="A0A4V3G913"/>
<dbReference type="PANTHER" id="PTHR32502">
    <property type="entry name" value="N-ACETYLGALACTOSAMINE PERMEASE II COMPONENT-RELATED"/>
    <property type="match status" value="1"/>
</dbReference>
<feature type="transmembrane region" description="Helical" evidence="1">
    <location>
        <begin position="275"/>
        <end position="293"/>
    </location>
</feature>
<keyword evidence="1" id="KW-0472">Membrane</keyword>
<dbReference type="PANTHER" id="PTHR32502:SF23">
    <property type="entry name" value="TRANSPORT PROTEIN, PTS SYSTEM"/>
    <property type="match status" value="1"/>
</dbReference>
<feature type="transmembrane region" description="Helical" evidence="1">
    <location>
        <begin position="162"/>
        <end position="182"/>
    </location>
</feature>
<comment type="caution">
    <text evidence="2">The sequence shown here is derived from an EMBL/GenBank/DDBJ whole genome shotgun (WGS) entry which is preliminary data.</text>
</comment>
<gene>
    <name evidence="2" type="ORF">EDD63_10625</name>
</gene>
<proteinExistence type="predicted"/>
<protein>
    <submittedName>
        <fullName evidence="2">PTS system IID component (Man family)</fullName>
    </submittedName>
</protein>
<feature type="transmembrane region" description="Helical" evidence="1">
    <location>
        <begin position="203"/>
        <end position="227"/>
    </location>
</feature>
<dbReference type="InterPro" id="IPR050303">
    <property type="entry name" value="GatZ_KbaZ_carbometab"/>
</dbReference>
<name>A0A4V3G913_9FIRM</name>
<keyword evidence="3" id="KW-1185">Reference proteome</keyword>
<evidence type="ECO:0000313" key="2">
    <source>
        <dbReference type="EMBL" id="TDW25084.1"/>
    </source>
</evidence>
<dbReference type="Proteomes" id="UP000294743">
    <property type="component" value="Unassembled WGS sequence"/>
</dbReference>
<dbReference type="GO" id="GO:0005886">
    <property type="term" value="C:plasma membrane"/>
    <property type="evidence" value="ECO:0007669"/>
    <property type="project" value="TreeGrafter"/>
</dbReference>
<organism evidence="2 3">
    <name type="scientific">Breznakia blatticola</name>
    <dbReference type="NCBI Taxonomy" id="1754012"/>
    <lineage>
        <taxon>Bacteria</taxon>
        <taxon>Bacillati</taxon>
        <taxon>Bacillota</taxon>
        <taxon>Erysipelotrichia</taxon>
        <taxon>Erysipelotrichales</taxon>
        <taxon>Erysipelotrichaceae</taxon>
        <taxon>Breznakia</taxon>
    </lineage>
</organism>
<keyword evidence="1" id="KW-0812">Transmembrane</keyword>
<feature type="transmembrane region" description="Helical" evidence="1">
    <location>
        <begin position="247"/>
        <end position="268"/>
    </location>
</feature>
<evidence type="ECO:0000313" key="3">
    <source>
        <dbReference type="Proteomes" id="UP000294743"/>
    </source>
</evidence>
<evidence type="ECO:0000256" key="1">
    <source>
        <dbReference type="SAM" id="Phobius"/>
    </source>
</evidence>
<keyword evidence="1" id="KW-1133">Transmembrane helix</keyword>
<dbReference type="PROSITE" id="PS51108">
    <property type="entry name" value="PTS_EIID"/>
    <property type="match status" value="1"/>
</dbReference>
<dbReference type="InterPro" id="IPR004704">
    <property type="entry name" value="PTS_IID_man"/>
</dbReference>
<reference evidence="2 3" key="1">
    <citation type="submission" date="2019-03" db="EMBL/GenBank/DDBJ databases">
        <title>Genomic Encyclopedia of Type Strains, Phase IV (KMG-IV): sequencing the most valuable type-strain genomes for metagenomic binning, comparative biology and taxonomic classification.</title>
        <authorList>
            <person name="Goeker M."/>
        </authorList>
    </citation>
    <scope>NUCLEOTIDE SEQUENCE [LARGE SCALE GENOMIC DNA]</scope>
    <source>
        <strain evidence="2 3">DSM 28867</strain>
    </source>
</reference>
<dbReference type="Pfam" id="PF03613">
    <property type="entry name" value="EIID-AGA"/>
    <property type="match status" value="1"/>
</dbReference>
<dbReference type="EMBL" id="SODD01000006">
    <property type="protein sequence ID" value="TDW25084.1"/>
    <property type="molecule type" value="Genomic_DNA"/>
</dbReference>
<dbReference type="GO" id="GO:0009401">
    <property type="term" value="P:phosphoenolpyruvate-dependent sugar phosphotransferase system"/>
    <property type="evidence" value="ECO:0007669"/>
    <property type="project" value="InterPro"/>
</dbReference>
<accession>A0A4V3G913</accession>
<sequence>MSDDKGFFKGKSNEYLKKSYVGYLLDLNIIIGIIKDEEEVLNIVKTLDSSWNYERMQNLAYAYMMAPIIRRLYDSEEDRALALQRHLEFMSVTPHICTLLVGISGAMEEENSRNPEFDASSINAVKSSLMGPMAGVGDSFFWGTLKVIAAGVAISLSNQGNIMGPIAFLLIINVPHFILRYVCLDKGFKLGAKFFNDLGNSGIISKITTAASILGLMVIGGMAATNIYFELPIQIGSGDFAEPLQGYINQIMPAFFPAVFFLIMYWLLGKKVKTTTILIGLIIVCITLSAFGIV</sequence>